<dbReference type="AlphaFoldDB" id="A0A9J6BQX4"/>
<dbReference type="InterPro" id="IPR032675">
    <property type="entry name" value="LRR_dom_sf"/>
</dbReference>
<dbReference type="EMBL" id="JADBJN010000003">
    <property type="protein sequence ID" value="KAG5671835.1"/>
    <property type="molecule type" value="Genomic_DNA"/>
</dbReference>
<dbReference type="Gene3D" id="3.80.10.10">
    <property type="entry name" value="Ribonuclease Inhibitor"/>
    <property type="match status" value="1"/>
</dbReference>
<evidence type="ECO:0000313" key="3">
    <source>
        <dbReference type="Proteomes" id="UP001107558"/>
    </source>
</evidence>
<evidence type="ECO:0000313" key="2">
    <source>
        <dbReference type="EMBL" id="KAG5671835.1"/>
    </source>
</evidence>
<dbReference type="InterPro" id="IPR001810">
    <property type="entry name" value="F-box_dom"/>
</dbReference>
<protein>
    <recommendedName>
        <fullName evidence="1">F-box domain-containing protein</fullName>
    </recommendedName>
</protein>
<comment type="caution">
    <text evidence="2">The sequence shown here is derived from an EMBL/GenBank/DDBJ whole genome shotgun (WGS) entry which is preliminary data.</text>
</comment>
<sequence length="431" mass="50930">MNLTDLPNEILIKIFEYCKVLPLTHVSQKFNLIISNSSILMQKFYLVITEKTRCDEITKSERKHQKVLFKYNYKIDNSVLQVFNKYSEIKHVEFMRCILLESTFIEILKASPNIKQLAVFSTYLKSDLIASDSGTVIDSYQLRELNFRNSDQKILYLIKCSMSTILKMNISLPHQYPVSTIVDFLKRHDKIEEIENLTVSEIENTIMTQILCEMKNLKKLSLEAESIKIESIRNLNIENTSIHHLNLYGRTDPMDLNLIMSFFKNLKFLELEVNSNLDSINFVHLQRIGKRIEQLKIKNCSGEFFNHITLPNLKCFEIADVTLNIMIEDWINFARRNQRLEVLKIKDETVSNENFITICQEFMNLKELELFYDPQRLTTDILNYICSDLFPRNIKTLKICKRNRQQYSFFTLTNDHKNFLKNNVSFHLILR</sequence>
<dbReference type="OrthoDB" id="2095648at2759"/>
<accession>A0A9J6BQX4</accession>
<organism evidence="2 3">
    <name type="scientific">Polypedilum vanderplanki</name>
    <name type="common">Sleeping chironomid midge</name>
    <dbReference type="NCBI Taxonomy" id="319348"/>
    <lineage>
        <taxon>Eukaryota</taxon>
        <taxon>Metazoa</taxon>
        <taxon>Ecdysozoa</taxon>
        <taxon>Arthropoda</taxon>
        <taxon>Hexapoda</taxon>
        <taxon>Insecta</taxon>
        <taxon>Pterygota</taxon>
        <taxon>Neoptera</taxon>
        <taxon>Endopterygota</taxon>
        <taxon>Diptera</taxon>
        <taxon>Nematocera</taxon>
        <taxon>Chironomoidea</taxon>
        <taxon>Chironomidae</taxon>
        <taxon>Chironominae</taxon>
        <taxon>Polypedilum</taxon>
        <taxon>Polypedilum</taxon>
    </lineage>
</organism>
<evidence type="ECO:0000259" key="1">
    <source>
        <dbReference type="PROSITE" id="PS50181"/>
    </source>
</evidence>
<dbReference type="SUPFAM" id="SSF52047">
    <property type="entry name" value="RNI-like"/>
    <property type="match status" value="1"/>
</dbReference>
<dbReference type="PROSITE" id="PS50181">
    <property type="entry name" value="FBOX"/>
    <property type="match status" value="1"/>
</dbReference>
<gene>
    <name evidence="2" type="ORF">PVAND_002009</name>
</gene>
<name>A0A9J6BQX4_POLVA</name>
<reference evidence="2" key="1">
    <citation type="submission" date="2021-03" db="EMBL/GenBank/DDBJ databases">
        <title>Chromosome level genome of the anhydrobiotic midge Polypedilum vanderplanki.</title>
        <authorList>
            <person name="Yoshida Y."/>
            <person name="Kikawada T."/>
            <person name="Gusev O."/>
        </authorList>
    </citation>
    <scope>NUCLEOTIDE SEQUENCE</scope>
    <source>
        <strain evidence="2">NIAS01</strain>
        <tissue evidence="2">Whole body or cell culture</tissue>
    </source>
</reference>
<feature type="domain" description="F-box" evidence="1">
    <location>
        <begin position="1"/>
        <end position="44"/>
    </location>
</feature>
<proteinExistence type="predicted"/>
<dbReference type="Proteomes" id="UP001107558">
    <property type="component" value="Chromosome 3"/>
</dbReference>
<keyword evidence="3" id="KW-1185">Reference proteome</keyword>